<reference evidence="8 9" key="1">
    <citation type="submission" date="2018-04" db="EMBL/GenBank/DDBJ databases">
        <title>The genome of golden apple snail Pomacea canaliculata provides insight into stress tolerance and invasive adaptation.</title>
        <authorList>
            <person name="Liu C."/>
            <person name="Liu B."/>
            <person name="Ren Y."/>
            <person name="Zhang Y."/>
            <person name="Wang H."/>
            <person name="Li S."/>
            <person name="Jiang F."/>
            <person name="Yin L."/>
            <person name="Zhang G."/>
            <person name="Qian W."/>
            <person name="Fan W."/>
        </authorList>
    </citation>
    <scope>NUCLEOTIDE SEQUENCE [LARGE SCALE GENOMIC DNA]</scope>
    <source>
        <strain evidence="8">SZHN2017</strain>
        <tissue evidence="8">Muscle</tissue>
    </source>
</reference>
<dbReference type="OrthoDB" id="6155972at2759"/>
<evidence type="ECO:0000256" key="3">
    <source>
        <dbReference type="ARBA" id="ARBA00022833"/>
    </source>
</evidence>
<accession>A0A2T7NLN1</accession>
<dbReference type="GO" id="GO:0061630">
    <property type="term" value="F:ubiquitin protein ligase activity"/>
    <property type="evidence" value="ECO:0007669"/>
    <property type="project" value="TreeGrafter"/>
</dbReference>
<proteinExistence type="predicted"/>
<sequence length="507" mass="56633">MATASKEVNEIKCGACKKDFAVPKILSCGHLICRKCVISCLDPSNDASCPLCRSPIVKVQDQSEKGPADVADALPTEFVMEALVESAHVLAKNRICCACDDITADYICMQCQDMLCSSCYQIHKKLPGTSSHDVESVSTVTPERLAASRPALCADHGDKHADFLCLDHHLVICKVCKCTKHKECFIKDFDDEIESAESSLNDLMKILVQSERKLEQAIGQLSSCLQEVDRSEEKDVSRVDEVCNHLQILVEEFRNKLKEKTRCSHYEVRKSLRYQKVALEKRLEKVTSHKDIVTRARAVAPRPALMHAAKALIDRVNSLDLLDDNVDVVSATPSTSATYCEDVVSQIEEQLDMSEEEGFVSQASAGNSTLWRSNSTRTEHGEEYGLFFSKGGVIASYGHLKPNILYQLRLDEVDNKGRIYYGVTQSHPFIRDLRKVKDVRLHEWQELYTEGSVAGLMLTSKNNLQFYLNGGVIGTEAVVSTESYVVFKLHSRMKVTILPAVKGIEYK</sequence>
<dbReference type="Gene3D" id="3.30.160.60">
    <property type="entry name" value="Classic Zinc Finger"/>
    <property type="match status" value="1"/>
</dbReference>
<organism evidence="8 9">
    <name type="scientific">Pomacea canaliculata</name>
    <name type="common">Golden apple snail</name>
    <dbReference type="NCBI Taxonomy" id="400727"/>
    <lineage>
        <taxon>Eukaryota</taxon>
        <taxon>Metazoa</taxon>
        <taxon>Spiralia</taxon>
        <taxon>Lophotrochozoa</taxon>
        <taxon>Mollusca</taxon>
        <taxon>Gastropoda</taxon>
        <taxon>Caenogastropoda</taxon>
        <taxon>Architaenioglossa</taxon>
        <taxon>Ampullarioidea</taxon>
        <taxon>Ampullariidae</taxon>
        <taxon>Pomacea</taxon>
    </lineage>
</organism>
<dbReference type="SUPFAM" id="SSF57850">
    <property type="entry name" value="RING/U-box"/>
    <property type="match status" value="1"/>
</dbReference>
<feature type="domain" description="RING-type" evidence="6">
    <location>
        <begin position="13"/>
        <end position="53"/>
    </location>
</feature>
<dbReference type="SUPFAM" id="SSF57845">
    <property type="entry name" value="B-box zinc-binding domain"/>
    <property type="match status" value="1"/>
</dbReference>
<dbReference type="AlphaFoldDB" id="A0A2T7NLN1"/>
<keyword evidence="5" id="KW-0175">Coiled coil</keyword>
<evidence type="ECO:0000259" key="7">
    <source>
        <dbReference type="PROSITE" id="PS50119"/>
    </source>
</evidence>
<evidence type="ECO:0000313" key="8">
    <source>
        <dbReference type="EMBL" id="PVD22066.1"/>
    </source>
</evidence>
<comment type="caution">
    <text evidence="8">The sequence shown here is derived from an EMBL/GenBank/DDBJ whole genome shotgun (WGS) entry which is preliminary data.</text>
</comment>
<keyword evidence="3" id="KW-0862">Zinc</keyword>
<dbReference type="PROSITE" id="PS50089">
    <property type="entry name" value="ZF_RING_2"/>
    <property type="match status" value="1"/>
</dbReference>
<dbReference type="InterPro" id="IPR013083">
    <property type="entry name" value="Znf_RING/FYVE/PHD"/>
</dbReference>
<dbReference type="GO" id="GO:0008270">
    <property type="term" value="F:zinc ion binding"/>
    <property type="evidence" value="ECO:0007669"/>
    <property type="project" value="UniProtKB-KW"/>
</dbReference>
<evidence type="ECO:0000256" key="5">
    <source>
        <dbReference type="SAM" id="Coils"/>
    </source>
</evidence>
<feature type="domain" description="B box-type" evidence="7">
    <location>
        <begin position="148"/>
        <end position="182"/>
    </location>
</feature>
<feature type="coiled-coil region" evidence="5">
    <location>
        <begin position="186"/>
        <end position="234"/>
    </location>
</feature>
<evidence type="ECO:0000259" key="6">
    <source>
        <dbReference type="PROSITE" id="PS50089"/>
    </source>
</evidence>
<keyword evidence="2 4" id="KW-0863">Zinc-finger</keyword>
<dbReference type="SMART" id="SM00184">
    <property type="entry name" value="RING"/>
    <property type="match status" value="1"/>
</dbReference>
<dbReference type="InterPro" id="IPR017907">
    <property type="entry name" value="Znf_RING_CS"/>
</dbReference>
<dbReference type="Pfam" id="PF00643">
    <property type="entry name" value="zf-B_box"/>
    <property type="match status" value="1"/>
</dbReference>
<gene>
    <name evidence="8" type="ORF">C0Q70_17869</name>
</gene>
<dbReference type="InterPro" id="IPR043136">
    <property type="entry name" value="B30.2/SPRY_sf"/>
</dbReference>
<dbReference type="PROSITE" id="PS00518">
    <property type="entry name" value="ZF_RING_1"/>
    <property type="match status" value="1"/>
</dbReference>
<dbReference type="PANTHER" id="PTHR25462">
    <property type="entry name" value="BONUS, ISOFORM C-RELATED"/>
    <property type="match status" value="1"/>
</dbReference>
<feature type="domain" description="B box-type" evidence="7">
    <location>
        <begin position="91"/>
        <end position="137"/>
    </location>
</feature>
<evidence type="ECO:0000256" key="1">
    <source>
        <dbReference type="ARBA" id="ARBA00022723"/>
    </source>
</evidence>
<dbReference type="InterPro" id="IPR000315">
    <property type="entry name" value="Znf_B-box"/>
</dbReference>
<keyword evidence="9" id="KW-1185">Reference proteome</keyword>
<evidence type="ECO:0000313" key="9">
    <source>
        <dbReference type="Proteomes" id="UP000245119"/>
    </source>
</evidence>
<dbReference type="PROSITE" id="PS50119">
    <property type="entry name" value="ZF_BBOX"/>
    <property type="match status" value="2"/>
</dbReference>
<dbReference type="Gene3D" id="2.60.120.920">
    <property type="match status" value="1"/>
</dbReference>
<dbReference type="Gene3D" id="3.30.40.10">
    <property type="entry name" value="Zinc/RING finger domain, C3HC4 (zinc finger)"/>
    <property type="match status" value="1"/>
</dbReference>
<dbReference type="InterPro" id="IPR001841">
    <property type="entry name" value="Znf_RING"/>
</dbReference>
<dbReference type="InterPro" id="IPR047153">
    <property type="entry name" value="TRIM45/56/19-like"/>
</dbReference>
<evidence type="ECO:0000256" key="4">
    <source>
        <dbReference type="PROSITE-ProRule" id="PRU00024"/>
    </source>
</evidence>
<name>A0A2T7NLN1_POMCA</name>
<dbReference type="GO" id="GO:0005654">
    <property type="term" value="C:nucleoplasm"/>
    <property type="evidence" value="ECO:0007669"/>
    <property type="project" value="TreeGrafter"/>
</dbReference>
<dbReference type="EMBL" id="PZQS01000011">
    <property type="protein sequence ID" value="PVD22066.1"/>
    <property type="molecule type" value="Genomic_DNA"/>
</dbReference>
<evidence type="ECO:0008006" key="10">
    <source>
        <dbReference type="Google" id="ProtNLM"/>
    </source>
</evidence>
<dbReference type="Proteomes" id="UP000245119">
    <property type="component" value="Linkage Group LG11"/>
</dbReference>
<evidence type="ECO:0000256" key="2">
    <source>
        <dbReference type="ARBA" id="ARBA00022771"/>
    </source>
</evidence>
<protein>
    <recommendedName>
        <fullName evidence="10">RING-type domain-containing protein</fullName>
    </recommendedName>
</protein>
<dbReference type="Pfam" id="PF13920">
    <property type="entry name" value="zf-C3HC4_3"/>
    <property type="match status" value="1"/>
</dbReference>
<dbReference type="CDD" id="cd19757">
    <property type="entry name" value="Bbox1"/>
    <property type="match status" value="1"/>
</dbReference>
<dbReference type="PANTHER" id="PTHR25462:SF305">
    <property type="entry name" value="RING-TYPE DOMAIN-CONTAINING PROTEIN"/>
    <property type="match status" value="1"/>
</dbReference>
<keyword evidence="1" id="KW-0479">Metal-binding</keyword>